<feature type="region of interest" description="Disordered" evidence="1">
    <location>
        <begin position="1"/>
        <end position="25"/>
    </location>
</feature>
<feature type="compositionally biased region" description="Polar residues" evidence="1">
    <location>
        <begin position="1"/>
        <end position="10"/>
    </location>
</feature>
<name>A0AAV9WHI8_9PEZI</name>
<dbReference type="EMBL" id="JAVHJL010000002">
    <property type="protein sequence ID" value="KAK6508991.1"/>
    <property type="molecule type" value="Genomic_DNA"/>
</dbReference>
<evidence type="ECO:0000256" key="1">
    <source>
        <dbReference type="SAM" id="MobiDB-lite"/>
    </source>
</evidence>
<gene>
    <name evidence="3" type="ORF">TWF481_003757</name>
</gene>
<feature type="domain" description="F-box" evidence="2">
    <location>
        <begin position="47"/>
        <end position="77"/>
    </location>
</feature>
<dbReference type="PROSITE" id="PS50181">
    <property type="entry name" value="FBOX"/>
    <property type="match status" value="1"/>
</dbReference>
<reference evidence="3 4" key="1">
    <citation type="submission" date="2023-08" db="EMBL/GenBank/DDBJ databases">
        <authorList>
            <person name="Palmer J.M."/>
        </authorList>
    </citation>
    <scope>NUCLEOTIDE SEQUENCE [LARGE SCALE GENOMIC DNA]</scope>
    <source>
        <strain evidence="3 4">TWF481</strain>
    </source>
</reference>
<dbReference type="InterPro" id="IPR001810">
    <property type="entry name" value="F-box_dom"/>
</dbReference>
<dbReference type="AlphaFoldDB" id="A0AAV9WHI8"/>
<evidence type="ECO:0000259" key="2">
    <source>
        <dbReference type="PROSITE" id="PS50181"/>
    </source>
</evidence>
<organism evidence="3 4">
    <name type="scientific">Arthrobotrys musiformis</name>
    <dbReference type="NCBI Taxonomy" id="47236"/>
    <lineage>
        <taxon>Eukaryota</taxon>
        <taxon>Fungi</taxon>
        <taxon>Dikarya</taxon>
        <taxon>Ascomycota</taxon>
        <taxon>Pezizomycotina</taxon>
        <taxon>Orbiliomycetes</taxon>
        <taxon>Orbiliales</taxon>
        <taxon>Orbiliaceae</taxon>
        <taxon>Arthrobotrys</taxon>
    </lineage>
</organism>
<dbReference type="Proteomes" id="UP001370758">
    <property type="component" value="Unassembled WGS sequence"/>
</dbReference>
<protein>
    <recommendedName>
        <fullName evidence="2">F-box domain-containing protein</fullName>
    </recommendedName>
</protein>
<comment type="caution">
    <text evidence="3">The sequence shown here is derived from an EMBL/GenBank/DDBJ whole genome shotgun (WGS) entry which is preliminary data.</text>
</comment>
<proteinExistence type="predicted"/>
<evidence type="ECO:0000313" key="3">
    <source>
        <dbReference type="EMBL" id="KAK6508991.1"/>
    </source>
</evidence>
<sequence>MTCRQASNHSPLPARNVENRSTVASRDNLTSPIRIDSRVSMSSENYTISLAALPFELLTEISSYLDKRSLKSLRLASPGTSVSDAAFPPLFSSFSLRFRHPEFSHEKINRIVLACDSLEAGDTHVNIDGRNIPNPLGAVKSLVVDTSRPFIGTDVDDQFYYPDPLEMEPNSGSAETKGQRLDTLLSPHKRSRDPRDYYIFHNGLERVLSTVRSLKSVRWQASNYFGPLSHQETAKLLCQHAVYGGYALDVTVAFDNLERASWAAQVGQNDAEDHLGCFSEIRSLSLRMPKHHEIAGRNLTGSLNQLASRCTSSNIPNLERPELEYWSLPDSPTPIQMWGPSDPPLETLELVAPNLENVVDERWNKLKSGTTLTIATDIWRYSSYSYPGDYIFSFLEESKIWVKRLKFDSYSSEIPRYLTAKGTSFLTDIQLDLREQRLTVGVESGMGTRFWRDVVPMHAATLKSIRILVNWQGDWCYNGDPEDPAKLAIQQCKRLEELRISFIDSGKNHIADLVDCVLESCPKFYLLEMHFSDDSDLQPKVLDIKYTAEALDGWKSTDGRFRNRVLDVRNKILFEDVFFETRFEPMLSARPDIFWFDYLLQSWRLGEGMDAEGDQAGLKLKRVEDEFVYCDMLDDRSIEGTLKYMY</sequence>
<evidence type="ECO:0000313" key="4">
    <source>
        <dbReference type="Proteomes" id="UP001370758"/>
    </source>
</evidence>
<accession>A0AAV9WHI8</accession>
<keyword evidence="4" id="KW-1185">Reference proteome</keyword>